<gene>
    <name evidence="2" type="ORF">QRT04_02525</name>
</gene>
<evidence type="ECO:0000313" key="3">
    <source>
        <dbReference type="Proteomes" id="UP001529338"/>
    </source>
</evidence>
<dbReference type="Pfam" id="PF00563">
    <property type="entry name" value="EAL"/>
    <property type="match status" value="1"/>
</dbReference>
<accession>A0ABT7SC80</accession>
<dbReference type="InterPro" id="IPR035919">
    <property type="entry name" value="EAL_sf"/>
</dbReference>
<dbReference type="Proteomes" id="UP001529338">
    <property type="component" value="Unassembled WGS sequence"/>
</dbReference>
<dbReference type="Gene3D" id="3.20.20.450">
    <property type="entry name" value="EAL domain"/>
    <property type="match status" value="1"/>
</dbReference>
<feature type="domain" description="EAL" evidence="1">
    <location>
        <begin position="9"/>
        <end position="234"/>
    </location>
</feature>
<reference evidence="2 3" key="1">
    <citation type="submission" date="2023-06" db="EMBL/GenBank/DDBJ databases">
        <title>Cellulomonas sp. MW4 Whole genome sequence.</title>
        <authorList>
            <person name="Park S."/>
        </authorList>
    </citation>
    <scope>NUCLEOTIDE SEQUENCE [LARGE SCALE GENOMIC DNA]</scope>
    <source>
        <strain evidence="2 3">MW4</strain>
    </source>
</reference>
<comment type="caution">
    <text evidence="2">The sequence shown here is derived from an EMBL/GenBank/DDBJ whole genome shotgun (WGS) entry which is preliminary data.</text>
</comment>
<evidence type="ECO:0000259" key="1">
    <source>
        <dbReference type="SMART" id="SM00052"/>
    </source>
</evidence>
<dbReference type="SMART" id="SM00052">
    <property type="entry name" value="EAL"/>
    <property type="match status" value="1"/>
</dbReference>
<dbReference type="InterPro" id="IPR001633">
    <property type="entry name" value="EAL_dom"/>
</dbReference>
<name>A0ABT7SC80_9CELL</name>
<dbReference type="EMBL" id="JAUCGQ010000001">
    <property type="protein sequence ID" value="MDM7853794.1"/>
    <property type="molecule type" value="Genomic_DNA"/>
</dbReference>
<dbReference type="SUPFAM" id="SSF141868">
    <property type="entry name" value="EAL domain-like"/>
    <property type="match status" value="1"/>
</dbReference>
<protein>
    <submittedName>
        <fullName evidence="2">EAL domain-containing protein</fullName>
    </submittedName>
</protein>
<dbReference type="RefSeq" id="WP_289453311.1">
    <property type="nucleotide sequence ID" value="NZ_JAUCGQ010000001.1"/>
</dbReference>
<keyword evidence="3" id="KW-1185">Reference proteome</keyword>
<evidence type="ECO:0000313" key="2">
    <source>
        <dbReference type="EMBL" id="MDM7853794.1"/>
    </source>
</evidence>
<proteinExistence type="predicted"/>
<organism evidence="2 3">
    <name type="scientific">Cellulomonas alba</name>
    <dbReference type="NCBI Taxonomy" id="3053467"/>
    <lineage>
        <taxon>Bacteria</taxon>
        <taxon>Bacillati</taxon>
        <taxon>Actinomycetota</taxon>
        <taxon>Actinomycetes</taxon>
        <taxon>Micrococcales</taxon>
        <taxon>Cellulomonadaceae</taxon>
        <taxon>Cellulomonas</taxon>
    </lineage>
</organism>
<sequence>MTPDEEADRLLELMVAVEQAIPRGLRREWDARLARQPVLIARQGVFAAHGGIFAYQLSARSPELKTERAAAWNAHQHERATAHVLGATFGRADLEHVAHGRLLFVRCPRAYVVGDLPVPPRPDRLVVEVPDGLHVDRAVVDGLRRLRSNGFRIALPGFVDRVEQRRLLPYVDFVKVDVRDLDVEGAPLVEVAASYGALLIAEFVESADQLAHARELGITLFQGNLLERAGVLDRAGARPVSM</sequence>